<sequence>MSSRSLLPAFLLSLLLRPLAAWAQNTNATCSSTYDWADNSRGQSPCVVASYLQGTCVTGAFNIRALPPGSHYSGPSVSGANSCYCSTVLYSLVSACGDCQGRTFIGWIDWSLNCTRPDISKFSNNIPALTAVPSWAYLDVVTPDTYNPVLAQSEARLQRPESTRSAGSTGTGRPAPTGDSGSSTNVGAIAGGVVGGVVGLGLIVGLIVWLVLRRRRSQAAPSIQYASAPPHDPDMHQKGVYGSEPSTAGSPFRPYDPSDPSTFPATPGATSTYTDYNDGYRPNSTVNHPYSNRYTGAPEI</sequence>
<proteinExistence type="predicted"/>
<protein>
    <recommendedName>
        <fullName evidence="6">Transmembrane protein</fullName>
    </recommendedName>
</protein>
<feature type="transmembrane region" description="Helical" evidence="2">
    <location>
        <begin position="186"/>
        <end position="212"/>
    </location>
</feature>
<evidence type="ECO:0000256" key="2">
    <source>
        <dbReference type="SAM" id="Phobius"/>
    </source>
</evidence>
<organism evidence="4 5">
    <name type="scientific">Hohenbuehelia grisea</name>
    <dbReference type="NCBI Taxonomy" id="104357"/>
    <lineage>
        <taxon>Eukaryota</taxon>
        <taxon>Fungi</taxon>
        <taxon>Dikarya</taxon>
        <taxon>Basidiomycota</taxon>
        <taxon>Agaricomycotina</taxon>
        <taxon>Agaricomycetes</taxon>
        <taxon>Agaricomycetidae</taxon>
        <taxon>Agaricales</taxon>
        <taxon>Pleurotineae</taxon>
        <taxon>Pleurotaceae</taxon>
        <taxon>Hohenbuehelia</taxon>
    </lineage>
</organism>
<evidence type="ECO:0008006" key="6">
    <source>
        <dbReference type="Google" id="ProtNLM"/>
    </source>
</evidence>
<evidence type="ECO:0000313" key="4">
    <source>
        <dbReference type="EMBL" id="KAL0946692.1"/>
    </source>
</evidence>
<feature type="compositionally biased region" description="Polar residues" evidence="1">
    <location>
        <begin position="282"/>
        <end position="294"/>
    </location>
</feature>
<gene>
    <name evidence="4" type="ORF">HGRIS_012879</name>
</gene>
<name>A0ABR3ITP7_9AGAR</name>
<feature type="signal peptide" evidence="3">
    <location>
        <begin position="1"/>
        <end position="23"/>
    </location>
</feature>
<dbReference type="Proteomes" id="UP001556367">
    <property type="component" value="Unassembled WGS sequence"/>
</dbReference>
<keyword evidence="2" id="KW-0472">Membrane</keyword>
<keyword evidence="3" id="KW-0732">Signal</keyword>
<accession>A0ABR3ITP7</accession>
<keyword evidence="5" id="KW-1185">Reference proteome</keyword>
<feature type="chain" id="PRO_5046932665" description="Transmembrane protein" evidence="3">
    <location>
        <begin position="24"/>
        <end position="300"/>
    </location>
</feature>
<keyword evidence="2" id="KW-0812">Transmembrane</keyword>
<evidence type="ECO:0000256" key="3">
    <source>
        <dbReference type="SAM" id="SignalP"/>
    </source>
</evidence>
<keyword evidence="2" id="KW-1133">Transmembrane helix</keyword>
<comment type="caution">
    <text evidence="4">The sequence shown here is derived from an EMBL/GenBank/DDBJ whole genome shotgun (WGS) entry which is preliminary data.</text>
</comment>
<feature type="region of interest" description="Disordered" evidence="1">
    <location>
        <begin position="221"/>
        <end position="300"/>
    </location>
</feature>
<dbReference type="EMBL" id="JASNQZ010000015">
    <property type="protein sequence ID" value="KAL0946692.1"/>
    <property type="molecule type" value="Genomic_DNA"/>
</dbReference>
<reference evidence="5" key="1">
    <citation type="submission" date="2024-06" db="EMBL/GenBank/DDBJ databases">
        <title>Multi-omics analyses provide insights into the biosynthesis of the anticancer antibiotic pleurotin in Hohenbuehelia grisea.</title>
        <authorList>
            <person name="Weaver J.A."/>
            <person name="Alberti F."/>
        </authorList>
    </citation>
    <scope>NUCLEOTIDE SEQUENCE [LARGE SCALE GENOMIC DNA]</scope>
    <source>
        <strain evidence="5">T-177</strain>
    </source>
</reference>
<evidence type="ECO:0000256" key="1">
    <source>
        <dbReference type="SAM" id="MobiDB-lite"/>
    </source>
</evidence>
<feature type="compositionally biased region" description="Polar residues" evidence="1">
    <location>
        <begin position="259"/>
        <end position="275"/>
    </location>
</feature>
<evidence type="ECO:0000313" key="5">
    <source>
        <dbReference type="Proteomes" id="UP001556367"/>
    </source>
</evidence>
<feature type="region of interest" description="Disordered" evidence="1">
    <location>
        <begin position="152"/>
        <end position="183"/>
    </location>
</feature>